<dbReference type="Pfam" id="PF12239">
    <property type="entry name" value="DUF3605"/>
    <property type="match status" value="1"/>
</dbReference>
<keyword evidence="2" id="KW-1185">Reference proteome</keyword>
<protein>
    <submittedName>
        <fullName evidence="1">Uncharacterized protein</fullName>
    </submittedName>
</protein>
<organism evidence="1 2">
    <name type="scientific">Neocallimastix californiae</name>
    <dbReference type="NCBI Taxonomy" id="1754190"/>
    <lineage>
        <taxon>Eukaryota</taxon>
        <taxon>Fungi</taxon>
        <taxon>Fungi incertae sedis</taxon>
        <taxon>Chytridiomycota</taxon>
        <taxon>Chytridiomycota incertae sedis</taxon>
        <taxon>Neocallimastigomycetes</taxon>
        <taxon>Neocallimastigales</taxon>
        <taxon>Neocallimastigaceae</taxon>
        <taxon>Neocallimastix</taxon>
    </lineage>
</organism>
<sequence>MARPFHWEEMKYILEKDSVDIMVRTPADDAAYLNWMKALKSRYTSINDFIKINVMGYSAIVDEKGIKTADKPKSKTDNLNFESEDVYYVIRRNDFPYWLEPNIEHFVLWTSEEFTREHAGKIVHEKFPESEVIYFSNTPDKKSVKGVCHYQIFVRPRTAIKLDEQKLKDLKSKNFQI</sequence>
<dbReference type="InterPro" id="IPR022036">
    <property type="entry name" value="DUF3605"/>
</dbReference>
<proteinExistence type="predicted"/>
<dbReference type="GO" id="GO:0005737">
    <property type="term" value="C:cytoplasm"/>
    <property type="evidence" value="ECO:0007669"/>
    <property type="project" value="TreeGrafter"/>
</dbReference>
<comment type="caution">
    <text evidence="1">The sequence shown here is derived from an EMBL/GenBank/DDBJ whole genome shotgun (WGS) entry which is preliminary data.</text>
</comment>
<dbReference type="PANTHER" id="PTHR35020">
    <property type="entry name" value="N-ACETYLGLUCOSAMINE-INDUCED PROTEIN 1"/>
    <property type="match status" value="1"/>
</dbReference>
<dbReference type="PANTHER" id="PTHR35020:SF2">
    <property type="entry name" value="N-ACETYLGLUCOSAMINE-INDUCED PROTEIN 1"/>
    <property type="match status" value="1"/>
</dbReference>
<dbReference type="STRING" id="1754190.A0A1Y2D5V7"/>
<dbReference type="EMBL" id="MCOG01000084">
    <property type="protein sequence ID" value="ORY54534.1"/>
    <property type="molecule type" value="Genomic_DNA"/>
</dbReference>
<dbReference type="OrthoDB" id="498286at2759"/>
<dbReference type="GO" id="GO:0006044">
    <property type="term" value="P:N-acetylglucosamine metabolic process"/>
    <property type="evidence" value="ECO:0007669"/>
    <property type="project" value="TreeGrafter"/>
</dbReference>
<name>A0A1Y2D5V7_9FUNG</name>
<dbReference type="Proteomes" id="UP000193920">
    <property type="component" value="Unassembled WGS sequence"/>
</dbReference>
<dbReference type="AlphaFoldDB" id="A0A1Y2D5V7"/>
<evidence type="ECO:0000313" key="2">
    <source>
        <dbReference type="Proteomes" id="UP000193920"/>
    </source>
</evidence>
<reference evidence="1 2" key="1">
    <citation type="submission" date="2016-08" db="EMBL/GenBank/DDBJ databases">
        <title>A Parts List for Fungal Cellulosomes Revealed by Comparative Genomics.</title>
        <authorList>
            <consortium name="DOE Joint Genome Institute"/>
            <person name="Haitjema C.H."/>
            <person name="Gilmore S.P."/>
            <person name="Henske J.K."/>
            <person name="Solomon K.V."/>
            <person name="De Groot R."/>
            <person name="Kuo A."/>
            <person name="Mondo S.J."/>
            <person name="Salamov A.A."/>
            <person name="Labutti K."/>
            <person name="Zhao Z."/>
            <person name="Chiniquy J."/>
            <person name="Barry K."/>
            <person name="Brewer H.M."/>
            <person name="Purvine S.O."/>
            <person name="Wright A.T."/>
            <person name="Boxma B."/>
            <person name="Van Alen T."/>
            <person name="Hackstein J.H."/>
            <person name="Baker S.E."/>
            <person name="Grigoriev I.V."/>
            <person name="O'Malley M.A."/>
        </authorList>
    </citation>
    <scope>NUCLEOTIDE SEQUENCE [LARGE SCALE GENOMIC DNA]</scope>
    <source>
        <strain evidence="1 2">G1</strain>
    </source>
</reference>
<evidence type="ECO:0000313" key="1">
    <source>
        <dbReference type="EMBL" id="ORY54534.1"/>
    </source>
</evidence>
<accession>A0A1Y2D5V7</accession>
<gene>
    <name evidence="1" type="ORF">LY90DRAFT_702317</name>
</gene>